<dbReference type="RefSeq" id="WP_209617410.1">
    <property type="nucleotide sequence ID" value="NZ_JAGJRS010000013.1"/>
</dbReference>
<keyword evidence="1" id="KW-1133">Transmembrane helix</keyword>
<evidence type="ECO:0000313" key="4">
    <source>
        <dbReference type="Proteomes" id="UP000823790"/>
    </source>
</evidence>
<keyword evidence="1" id="KW-0472">Membrane</keyword>
<name>A0ABS4DLC5_9GAMM</name>
<organism evidence="3 4">
    <name type="scientific">Frateuria flava</name>
    <dbReference type="NCBI Taxonomy" id="2821489"/>
    <lineage>
        <taxon>Bacteria</taxon>
        <taxon>Pseudomonadati</taxon>
        <taxon>Pseudomonadota</taxon>
        <taxon>Gammaproteobacteria</taxon>
        <taxon>Lysobacterales</taxon>
        <taxon>Rhodanobacteraceae</taxon>
        <taxon>Frateuria</taxon>
    </lineage>
</organism>
<gene>
    <name evidence="3" type="ORF">J7I44_06055</name>
</gene>
<keyword evidence="1" id="KW-0812">Transmembrane</keyword>
<dbReference type="PANTHER" id="PTHR40940:SF1">
    <property type="entry name" value="PROTEIN BATD"/>
    <property type="match status" value="1"/>
</dbReference>
<feature type="signal peptide" evidence="2">
    <location>
        <begin position="1"/>
        <end position="19"/>
    </location>
</feature>
<dbReference type="EMBL" id="JAGJRS010000013">
    <property type="protein sequence ID" value="MBP1473854.1"/>
    <property type="molecule type" value="Genomic_DNA"/>
</dbReference>
<protein>
    <submittedName>
        <fullName evidence="3">Protein BatD</fullName>
    </submittedName>
</protein>
<comment type="caution">
    <text evidence="3">The sequence shown here is derived from an EMBL/GenBank/DDBJ whole genome shotgun (WGS) entry which is preliminary data.</text>
</comment>
<evidence type="ECO:0000256" key="1">
    <source>
        <dbReference type="SAM" id="Phobius"/>
    </source>
</evidence>
<dbReference type="Proteomes" id="UP000823790">
    <property type="component" value="Unassembled WGS sequence"/>
</dbReference>
<sequence>MRRWIAWFLLALLPVLAHAAQVQASLDRSQVQLGETVTLNLRVEGGGLAQAPDLSALASDFDVLGRSSNTSVSIVNGQRNMQFTIGIALRPKHAGQLTIPSLDFAGGRTQPLTLTVTPPDPRAAANSGKAVFLETSAQPTTVRVGQQLLFTVRLYFAGSLSSGSLEDPRLPGIDARRLGDDLDYDVVRGGRAYHVIERRYALIPQHAGTIDIPPLQFQGELIDPTDPDSFFAMGTPATAASPAVSIDVQPVPAQWGSSAWLPARALSLTLEGIPADGKARVGQPLDLAMTLQATGLPYEALPALSLPDLKGATVYPDKPVTGTRNDGQWLIGRRQQNFAIVPSQAGALTLPAITLKWWNVQSGQAEEARIAAQTLTVLPAAGGTAAPAASEPAPASSAPAPVAVATPATAGSGSTPAWRVLVLIAVALLLLGGALAVAWIWRRRVRSGAGASGTATPSHRALRLAFLAAARGGDVAAQSHALLAWARAERPGLTGLGALAEALASAAQREAIEALQRRRFAADAGGPAPDLASAFRQGFQWREPPSGEEPPLPPLYPFKLR</sequence>
<dbReference type="PANTHER" id="PTHR40940">
    <property type="entry name" value="PROTEIN BATD-RELATED"/>
    <property type="match status" value="1"/>
</dbReference>
<feature type="transmembrane region" description="Helical" evidence="1">
    <location>
        <begin position="417"/>
        <end position="441"/>
    </location>
</feature>
<keyword evidence="4" id="KW-1185">Reference proteome</keyword>
<dbReference type="Pfam" id="PF13584">
    <property type="entry name" value="BatD"/>
    <property type="match status" value="1"/>
</dbReference>
<proteinExistence type="predicted"/>
<dbReference type="InterPro" id="IPR025738">
    <property type="entry name" value="BatD"/>
</dbReference>
<feature type="chain" id="PRO_5047015545" evidence="2">
    <location>
        <begin position="20"/>
        <end position="561"/>
    </location>
</feature>
<accession>A0ABS4DLC5</accession>
<evidence type="ECO:0000256" key="2">
    <source>
        <dbReference type="SAM" id="SignalP"/>
    </source>
</evidence>
<keyword evidence="2" id="KW-0732">Signal</keyword>
<reference evidence="3 4" key="1">
    <citation type="submission" date="2021-04" db="EMBL/GenBank/DDBJ databases">
        <authorList>
            <person name="Huq M.A."/>
        </authorList>
    </citation>
    <scope>NUCLEOTIDE SEQUENCE [LARGE SCALE GENOMIC DNA]</scope>
    <source>
        <strain evidence="3 4">MAH-13</strain>
    </source>
</reference>
<evidence type="ECO:0000313" key="3">
    <source>
        <dbReference type="EMBL" id="MBP1473854.1"/>
    </source>
</evidence>